<reference evidence="2 3" key="1">
    <citation type="journal article" date="2015" name="Infect. Genet. Evol.">
        <title>Characterisation of a diverse range of circular replication-associated protein encoding DNA viruses recovered from a sewage treatment oxidation pond.</title>
        <authorList>
            <person name="Kraberger S."/>
            <person name="Arguello-Astorga G.R."/>
            <person name="Greenfield L.G."/>
            <person name="Galilee C."/>
            <person name="Law D."/>
            <person name="Martin D.P."/>
            <person name="Varsani A."/>
        </authorList>
    </citation>
    <scope>NUCLEOTIDE SEQUENCE [LARGE SCALE GENOMIC DNA]</scope>
    <source>
        <strain evidence="2">SaCV-27_NZ-BS4103-2012</strain>
    </source>
</reference>
<evidence type="ECO:0000256" key="1">
    <source>
        <dbReference type="SAM" id="MobiDB-lite"/>
    </source>
</evidence>
<proteinExistence type="predicted"/>
<organism evidence="2 3">
    <name type="scientific">Sewage-associated circular DNA virus-27</name>
    <dbReference type="NCBI Taxonomy" id="1592094"/>
    <lineage>
        <taxon>Viruses</taxon>
        <taxon>Monodnaviria</taxon>
        <taxon>Shotokuvirae</taxon>
        <taxon>Cressdnaviricota</taxon>
        <taxon>Arfiviricetes</taxon>
        <taxon>Saturnivirales</taxon>
        <taxon>Kanorauviridae</taxon>
        <taxon>Ninurtavirus</taxon>
        <taxon>Ninurtavirus sewoxi</taxon>
    </lineage>
</organism>
<accession>A0A0B4UFY7</accession>
<dbReference type="GeneID" id="22974520"/>
<dbReference type="RefSeq" id="YP_009117060.1">
    <property type="nucleotide sequence ID" value="NC_026271.1"/>
</dbReference>
<feature type="compositionally biased region" description="Polar residues" evidence="1">
    <location>
        <begin position="49"/>
        <end position="67"/>
    </location>
</feature>
<dbReference type="KEGG" id="vg:22974520"/>
<feature type="region of interest" description="Disordered" evidence="1">
    <location>
        <begin position="43"/>
        <end position="67"/>
    </location>
</feature>
<dbReference type="EMBL" id="KM821762">
    <property type="protein sequence ID" value="AJD07547.1"/>
    <property type="molecule type" value="Genomic_DNA"/>
</dbReference>
<sequence>MTIRHELAGLAGGTLGFIHDNTRGAIKGYYLGKQLSKSMAPIPKKRRNSYSTPSTRGTITNGILSRRSSNPFDRRLSDVSMRSAKGTYRAFTGRGTGSASASGYRSISGNPAAIKKRKRKGVVLKKKRRVKVSGKFKRKVHKALDEKIYGKHLKVHYDRLPATGSYQQSIKDFGHLFTPLRMIAAADVLFNKAPVVEFPATTDIKWNNSFIRQDYVINSWASFELKNCSQRTYTIKMYECKPLNKAVLPVTNDAYADWIRGMLAMQGLQTNPASNTPNTLYSVPFDSPQFNQCWKAEVTTCILEPGQSNTFFVQGPNQQSIDWQKYVYENSGFVDVMNEFATWSRDVFFVYYEDLVTTDGNNVGRIVSGPVTGGGGVAIEFKEFFKLEVPASAGFTYPASTAAGVKQQLDNKLPTKIISVFPQIVVGNVVDVAEENPAVSTNPYD</sequence>
<evidence type="ECO:0000313" key="2">
    <source>
        <dbReference type="EMBL" id="AJD07547.1"/>
    </source>
</evidence>
<evidence type="ECO:0000313" key="3">
    <source>
        <dbReference type="Proteomes" id="UP000203756"/>
    </source>
</evidence>
<protein>
    <submittedName>
        <fullName evidence="2">Putative capsid protein</fullName>
    </submittedName>
</protein>
<dbReference type="Proteomes" id="UP000203756">
    <property type="component" value="Segment"/>
</dbReference>
<keyword evidence="3" id="KW-1185">Reference proteome</keyword>
<name>A0A0B4UFY7_9VIRU</name>